<evidence type="ECO:0000313" key="3">
    <source>
        <dbReference type="Proteomes" id="UP000295375"/>
    </source>
</evidence>
<dbReference type="InterPro" id="IPR019291">
    <property type="entry name" value="Host_attachment_protein"/>
</dbReference>
<feature type="region of interest" description="Disordered" evidence="1">
    <location>
        <begin position="44"/>
        <end position="73"/>
    </location>
</feature>
<dbReference type="AlphaFoldDB" id="A0A4R6UI31"/>
<sequence>MKTTWFVIADGTKASVLNYRGTGDQLDPIDGGELRHMNKPTREIASDRQGRRFQRGDQSRSAMEHPTDPQEFEKTRFAGEVVEYLQEHRDDYQQLVLVAAPKMLGYMRDNMPRELQRKVIVETDKEMTNVPVRDLANLLQSEMKSARSLQHQ</sequence>
<dbReference type="EMBL" id="SNYM01000018">
    <property type="protein sequence ID" value="TDQ45706.1"/>
    <property type="molecule type" value="Genomic_DNA"/>
</dbReference>
<keyword evidence="3" id="KW-1185">Reference proteome</keyword>
<dbReference type="Pfam" id="PF10116">
    <property type="entry name" value="Host_attach"/>
    <property type="match status" value="1"/>
</dbReference>
<dbReference type="RefSeq" id="WP_133592534.1">
    <property type="nucleotide sequence ID" value="NZ_CP037953.1"/>
</dbReference>
<gene>
    <name evidence="2" type="ORF">EV696_11857</name>
</gene>
<name>A0A4R6UI31_9GAMM</name>
<evidence type="ECO:0000313" key="2">
    <source>
        <dbReference type="EMBL" id="TDQ45706.1"/>
    </source>
</evidence>
<comment type="caution">
    <text evidence="2">The sequence shown here is derived from an EMBL/GenBank/DDBJ whole genome shotgun (WGS) entry which is preliminary data.</text>
</comment>
<protein>
    <submittedName>
        <fullName evidence="2">Protein required for attachment to host cells</fullName>
    </submittedName>
</protein>
<proteinExistence type="predicted"/>
<dbReference type="OrthoDB" id="9812459at2"/>
<organism evidence="2 3">
    <name type="scientific">Permianibacter aggregans</name>
    <dbReference type="NCBI Taxonomy" id="1510150"/>
    <lineage>
        <taxon>Bacteria</taxon>
        <taxon>Pseudomonadati</taxon>
        <taxon>Pseudomonadota</taxon>
        <taxon>Gammaproteobacteria</taxon>
        <taxon>Pseudomonadales</taxon>
        <taxon>Pseudomonadaceae</taxon>
        <taxon>Permianibacter</taxon>
    </lineage>
</organism>
<reference evidence="2 3" key="1">
    <citation type="submission" date="2019-03" db="EMBL/GenBank/DDBJ databases">
        <title>Genomic Encyclopedia of Type Strains, Phase IV (KMG-IV): sequencing the most valuable type-strain genomes for metagenomic binning, comparative biology and taxonomic classification.</title>
        <authorList>
            <person name="Goeker M."/>
        </authorList>
    </citation>
    <scope>NUCLEOTIDE SEQUENCE [LARGE SCALE GENOMIC DNA]</scope>
    <source>
        <strain evidence="2 3">DSM 103792</strain>
    </source>
</reference>
<accession>A0A4R6UI31</accession>
<evidence type="ECO:0000256" key="1">
    <source>
        <dbReference type="SAM" id="MobiDB-lite"/>
    </source>
</evidence>
<dbReference type="Proteomes" id="UP000295375">
    <property type="component" value="Unassembled WGS sequence"/>
</dbReference>